<evidence type="ECO:0000313" key="2">
    <source>
        <dbReference type="EMBL" id="KAJ9608815.1"/>
    </source>
</evidence>
<evidence type="ECO:0000313" key="3">
    <source>
        <dbReference type="Proteomes" id="UP001172673"/>
    </source>
</evidence>
<keyword evidence="3" id="KW-1185">Reference proteome</keyword>
<proteinExistence type="predicted"/>
<evidence type="ECO:0000259" key="1">
    <source>
        <dbReference type="Pfam" id="PF07859"/>
    </source>
</evidence>
<protein>
    <recommendedName>
        <fullName evidence="1">Alpha/beta hydrolase fold-3 domain-containing protein</fullName>
    </recommendedName>
</protein>
<dbReference type="PANTHER" id="PTHR23024:SF24">
    <property type="entry name" value="ALPHA_BETA HYDROLASE FOLD-3 DOMAIN-CONTAINING PROTEIN"/>
    <property type="match status" value="1"/>
</dbReference>
<sequence>MASNLFETDPDWTSFAKKHGYLKDAGAHPSIPVKLDIPTNRAQQNISEAEWTKNHPLESVGYTSFLSTIKVHDGADISVKLSIPIRLSSPSKAATKEKLPVLFVTHGGGWIQGTHITEEAWLLWPLYQHFDLCIISVEYRLAPEHQFPTWMDDCWDVLEQVLSSPDEFLSTFIADPTFELDLGKLILTGSSAGGGCAAYLSQTCRDKNIPVHGVVLNVPVLCDYRHLPAECTRPQNSYEQCTHSFLSSGEMRAVWDLVITSTETGADPKASPLLGDLKGLQKHAVFVAGQDPLRDEALAYVKELGSAGVDVTHFTYKGVPHTFAEYWELSATQRFWTDIRGVYQKWLA</sequence>
<comment type="caution">
    <text evidence="2">The sequence shown here is derived from an EMBL/GenBank/DDBJ whole genome shotgun (WGS) entry which is preliminary data.</text>
</comment>
<dbReference type="Proteomes" id="UP001172673">
    <property type="component" value="Unassembled WGS sequence"/>
</dbReference>
<dbReference type="SUPFAM" id="SSF53474">
    <property type="entry name" value="alpha/beta-Hydrolases"/>
    <property type="match status" value="1"/>
</dbReference>
<dbReference type="PANTHER" id="PTHR23024">
    <property type="entry name" value="ARYLACETAMIDE DEACETYLASE"/>
    <property type="match status" value="1"/>
</dbReference>
<dbReference type="AlphaFoldDB" id="A0AA38X8M0"/>
<dbReference type="Pfam" id="PF07859">
    <property type="entry name" value="Abhydrolase_3"/>
    <property type="match status" value="1"/>
</dbReference>
<name>A0AA38X8M0_9EURO</name>
<gene>
    <name evidence="2" type="ORF">H2200_006586</name>
</gene>
<dbReference type="InterPro" id="IPR013094">
    <property type="entry name" value="AB_hydrolase_3"/>
</dbReference>
<dbReference type="InterPro" id="IPR029058">
    <property type="entry name" value="AB_hydrolase_fold"/>
</dbReference>
<accession>A0AA38X8M0</accession>
<feature type="domain" description="Alpha/beta hydrolase fold-3" evidence="1">
    <location>
        <begin position="103"/>
        <end position="324"/>
    </location>
</feature>
<dbReference type="InterPro" id="IPR050466">
    <property type="entry name" value="Carboxylest/Gibb_receptor"/>
</dbReference>
<reference evidence="2" key="1">
    <citation type="submission" date="2022-10" db="EMBL/GenBank/DDBJ databases">
        <title>Culturing micro-colonial fungi from biological soil crusts in the Mojave desert and describing Neophaeococcomyces mojavensis, and introducing the new genera and species Taxawa tesnikishii.</title>
        <authorList>
            <person name="Kurbessoian T."/>
            <person name="Stajich J.E."/>
        </authorList>
    </citation>
    <scope>NUCLEOTIDE SEQUENCE</scope>
    <source>
        <strain evidence="2">TK_41</strain>
    </source>
</reference>
<dbReference type="Gene3D" id="3.40.50.1820">
    <property type="entry name" value="alpha/beta hydrolase"/>
    <property type="match status" value="1"/>
</dbReference>
<organism evidence="2 3">
    <name type="scientific">Cladophialophora chaetospira</name>
    <dbReference type="NCBI Taxonomy" id="386627"/>
    <lineage>
        <taxon>Eukaryota</taxon>
        <taxon>Fungi</taxon>
        <taxon>Dikarya</taxon>
        <taxon>Ascomycota</taxon>
        <taxon>Pezizomycotina</taxon>
        <taxon>Eurotiomycetes</taxon>
        <taxon>Chaetothyriomycetidae</taxon>
        <taxon>Chaetothyriales</taxon>
        <taxon>Herpotrichiellaceae</taxon>
        <taxon>Cladophialophora</taxon>
    </lineage>
</organism>
<dbReference type="EMBL" id="JAPDRK010000009">
    <property type="protein sequence ID" value="KAJ9608815.1"/>
    <property type="molecule type" value="Genomic_DNA"/>
</dbReference>
<dbReference type="GO" id="GO:0016787">
    <property type="term" value="F:hydrolase activity"/>
    <property type="evidence" value="ECO:0007669"/>
    <property type="project" value="InterPro"/>
</dbReference>